<dbReference type="AlphaFoldDB" id="A0A2T1C0V9"/>
<keyword evidence="2 5" id="KW-0812">Transmembrane</keyword>
<dbReference type="InterPro" id="IPR035952">
    <property type="entry name" value="Rhomboid-like_sf"/>
</dbReference>
<gene>
    <name evidence="7" type="ORF">C7B64_15915</name>
</gene>
<protein>
    <submittedName>
        <fullName evidence="7">Rhomboid family intramembrane serine protease</fullName>
    </submittedName>
</protein>
<evidence type="ECO:0000256" key="1">
    <source>
        <dbReference type="ARBA" id="ARBA00004141"/>
    </source>
</evidence>
<dbReference type="InterPro" id="IPR022764">
    <property type="entry name" value="Peptidase_S54_rhomboid_dom"/>
</dbReference>
<keyword evidence="7" id="KW-0645">Protease</keyword>
<dbReference type="PANTHER" id="PTHR43731">
    <property type="entry name" value="RHOMBOID PROTEASE"/>
    <property type="match status" value="1"/>
</dbReference>
<dbReference type="Gene3D" id="1.20.1540.10">
    <property type="entry name" value="Rhomboid-like"/>
    <property type="match status" value="1"/>
</dbReference>
<dbReference type="GO" id="GO:0006508">
    <property type="term" value="P:proteolysis"/>
    <property type="evidence" value="ECO:0007669"/>
    <property type="project" value="UniProtKB-KW"/>
</dbReference>
<evidence type="ECO:0000256" key="4">
    <source>
        <dbReference type="ARBA" id="ARBA00023136"/>
    </source>
</evidence>
<reference evidence="7 8" key="1">
    <citation type="submission" date="2018-02" db="EMBL/GenBank/DDBJ databases">
        <authorList>
            <person name="Cohen D.B."/>
            <person name="Kent A.D."/>
        </authorList>
    </citation>
    <scope>NUCLEOTIDE SEQUENCE [LARGE SCALE GENOMIC DNA]</scope>
    <source>
        <strain evidence="7 8">CCAP 1448/3</strain>
    </source>
</reference>
<comment type="subcellular location">
    <subcellularLocation>
        <location evidence="1">Membrane</location>
        <topology evidence="1">Multi-pass membrane protein</topology>
    </subcellularLocation>
</comment>
<evidence type="ECO:0000313" key="8">
    <source>
        <dbReference type="Proteomes" id="UP000238762"/>
    </source>
</evidence>
<dbReference type="InterPro" id="IPR050925">
    <property type="entry name" value="Rhomboid_protease_S54"/>
</dbReference>
<feature type="transmembrane region" description="Helical" evidence="5">
    <location>
        <begin position="94"/>
        <end position="113"/>
    </location>
</feature>
<keyword evidence="7" id="KW-0378">Hydrolase</keyword>
<proteinExistence type="predicted"/>
<organism evidence="7 8">
    <name type="scientific">Merismopedia glauca CCAP 1448/3</name>
    <dbReference type="NCBI Taxonomy" id="1296344"/>
    <lineage>
        <taxon>Bacteria</taxon>
        <taxon>Bacillati</taxon>
        <taxon>Cyanobacteriota</taxon>
        <taxon>Cyanophyceae</taxon>
        <taxon>Synechococcales</taxon>
        <taxon>Merismopediaceae</taxon>
        <taxon>Merismopedia</taxon>
    </lineage>
</organism>
<dbReference type="SUPFAM" id="SSF144091">
    <property type="entry name" value="Rhomboid-like"/>
    <property type="match status" value="1"/>
</dbReference>
<dbReference type="GO" id="GO:0004252">
    <property type="term" value="F:serine-type endopeptidase activity"/>
    <property type="evidence" value="ECO:0007669"/>
    <property type="project" value="InterPro"/>
</dbReference>
<sequence>MTRKYYAKAIANDLKNQVFILGGMVALMWILEFIDVFFLRHQLDIYGILPRNVVGLRGILFAPFLHGGFPHLIANTVPFITLGWLIMLRETREFFPVTVVIMIVGGLGVWLFGAPAYHIGASGLVFGYLGFLLLRGYFERSIVSIGIALVVFVVYGGVLWGVLPSYPGISWESHLFGFIGGVIAAKSLSQVKNQIPY</sequence>
<dbReference type="RefSeq" id="WP_106289645.1">
    <property type="nucleotide sequence ID" value="NZ_CAWNTC010000110.1"/>
</dbReference>
<keyword evidence="4 5" id="KW-0472">Membrane</keyword>
<dbReference type="OrthoDB" id="465874at2"/>
<evidence type="ECO:0000256" key="5">
    <source>
        <dbReference type="SAM" id="Phobius"/>
    </source>
</evidence>
<dbReference type="PANTHER" id="PTHR43731:SF9">
    <property type="entry name" value="SLR1461 PROTEIN"/>
    <property type="match status" value="1"/>
</dbReference>
<name>A0A2T1C0V9_9CYAN</name>
<evidence type="ECO:0000313" key="7">
    <source>
        <dbReference type="EMBL" id="PSB01901.1"/>
    </source>
</evidence>
<accession>A0A2T1C0V9</accession>
<evidence type="ECO:0000256" key="3">
    <source>
        <dbReference type="ARBA" id="ARBA00022989"/>
    </source>
</evidence>
<dbReference type="GO" id="GO:0016020">
    <property type="term" value="C:membrane"/>
    <property type="evidence" value="ECO:0007669"/>
    <property type="project" value="UniProtKB-SubCell"/>
</dbReference>
<evidence type="ECO:0000256" key="2">
    <source>
        <dbReference type="ARBA" id="ARBA00022692"/>
    </source>
</evidence>
<feature type="transmembrane region" description="Helical" evidence="5">
    <location>
        <begin position="119"/>
        <end position="138"/>
    </location>
</feature>
<dbReference type="EMBL" id="PVWJ01000082">
    <property type="protein sequence ID" value="PSB01901.1"/>
    <property type="molecule type" value="Genomic_DNA"/>
</dbReference>
<reference evidence="7 8" key="2">
    <citation type="submission" date="2018-03" db="EMBL/GenBank/DDBJ databases">
        <title>The ancient ancestry and fast evolution of plastids.</title>
        <authorList>
            <person name="Moore K.R."/>
            <person name="Magnabosco C."/>
            <person name="Momper L."/>
            <person name="Gold D.A."/>
            <person name="Bosak T."/>
            <person name="Fournier G.P."/>
        </authorList>
    </citation>
    <scope>NUCLEOTIDE SEQUENCE [LARGE SCALE GENOMIC DNA]</scope>
    <source>
        <strain evidence="7 8">CCAP 1448/3</strain>
    </source>
</reference>
<feature type="transmembrane region" description="Helical" evidence="5">
    <location>
        <begin position="18"/>
        <end position="39"/>
    </location>
</feature>
<dbReference type="Pfam" id="PF01694">
    <property type="entry name" value="Rhomboid"/>
    <property type="match status" value="1"/>
</dbReference>
<feature type="transmembrane region" description="Helical" evidence="5">
    <location>
        <begin position="59"/>
        <end position="87"/>
    </location>
</feature>
<evidence type="ECO:0000259" key="6">
    <source>
        <dbReference type="Pfam" id="PF01694"/>
    </source>
</evidence>
<keyword evidence="8" id="KW-1185">Reference proteome</keyword>
<comment type="caution">
    <text evidence="7">The sequence shown here is derived from an EMBL/GenBank/DDBJ whole genome shotgun (WGS) entry which is preliminary data.</text>
</comment>
<dbReference type="Proteomes" id="UP000238762">
    <property type="component" value="Unassembled WGS sequence"/>
</dbReference>
<keyword evidence="3 5" id="KW-1133">Transmembrane helix</keyword>
<feature type="transmembrane region" description="Helical" evidence="5">
    <location>
        <begin position="145"/>
        <end position="163"/>
    </location>
</feature>
<feature type="domain" description="Peptidase S54 rhomboid" evidence="6">
    <location>
        <begin position="59"/>
        <end position="188"/>
    </location>
</feature>